<dbReference type="Pfam" id="PF20150">
    <property type="entry name" value="2EXR"/>
    <property type="match status" value="1"/>
</dbReference>
<gene>
    <name evidence="3" type="ORF">CONLIGDRAFT_631375</name>
</gene>
<organism evidence="3 4">
    <name type="scientific">Coniochaeta ligniaria NRRL 30616</name>
    <dbReference type="NCBI Taxonomy" id="1408157"/>
    <lineage>
        <taxon>Eukaryota</taxon>
        <taxon>Fungi</taxon>
        <taxon>Dikarya</taxon>
        <taxon>Ascomycota</taxon>
        <taxon>Pezizomycotina</taxon>
        <taxon>Sordariomycetes</taxon>
        <taxon>Sordariomycetidae</taxon>
        <taxon>Coniochaetales</taxon>
        <taxon>Coniochaetaceae</taxon>
        <taxon>Coniochaeta</taxon>
    </lineage>
</organism>
<accession>A0A1J7IUU5</accession>
<sequence length="336" mass="38131">MSVDLGHSSPPTTPSRYPKRKRPAVLYAEPQDDEGLNLDMDSDADNDEQFGARKKARKAPPKQKAVPRQKIFPFMSLPPELRNKIYELALIDPNGVHIRSVKGWYRPQVGHCSPQHCLPSPGYARFSSYQWLRPDGAKTGPTPSGVPVDYKPSLVPALLATCKTINAEAAPMFWGQPFYVADMTAMHAFLVRMSPVSMALMREVTIITWSASRTHKVMNMPTFGLLRGVVNLQRLTIFDTITNVSYRISRGPDGDAERAKQVARKVWRDCFPWLEVMLDTGGIEAVGKVFKLAEDNFKVNDQNYSQPPSHRWTEERRIKSEHVMLEEIKRLMESRH</sequence>
<dbReference type="InterPro" id="IPR045518">
    <property type="entry name" value="2EXR"/>
</dbReference>
<dbReference type="STRING" id="1408157.A0A1J7IUU5"/>
<reference evidence="3 4" key="1">
    <citation type="submission" date="2016-10" db="EMBL/GenBank/DDBJ databases">
        <title>Draft genome sequence of Coniochaeta ligniaria NRRL30616, a lignocellulolytic fungus for bioabatement of inhibitors in plant biomass hydrolysates.</title>
        <authorList>
            <consortium name="DOE Joint Genome Institute"/>
            <person name="Jimenez D.J."/>
            <person name="Hector R.E."/>
            <person name="Riley R."/>
            <person name="Sun H."/>
            <person name="Grigoriev I.V."/>
            <person name="Van Elsas J.D."/>
            <person name="Nichols N.N."/>
        </authorList>
    </citation>
    <scope>NUCLEOTIDE SEQUENCE [LARGE SCALE GENOMIC DNA]</scope>
    <source>
        <strain evidence="3 4">NRRL 30616</strain>
    </source>
</reference>
<dbReference type="InParanoid" id="A0A1J7IUU5"/>
<dbReference type="PANTHER" id="PTHR38790">
    <property type="entry name" value="2EXR DOMAIN-CONTAINING PROTEIN-RELATED"/>
    <property type="match status" value="1"/>
</dbReference>
<feature type="domain" description="2EXR" evidence="2">
    <location>
        <begin position="73"/>
        <end position="170"/>
    </location>
</feature>
<evidence type="ECO:0000313" key="3">
    <source>
        <dbReference type="EMBL" id="OIW31431.1"/>
    </source>
</evidence>
<protein>
    <recommendedName>
        <fullName evidence="2">2EXR domain-containing protein</fullName>
    </recommendedName>
</protein>
<feature type="compositionally biased region" description="Acidic residues" evidence="1">
    <location>
        <begin position="30"/>
        <end position="48"/>
    </location>
</feature>
<dbReference type="OrthoDB" id="5215754at2759"/>
<dbReference type="EMBL" id="KV875096">
    <property type="protein sequence ID" value="OIW31431.1"/>
    <property type="molecule type" value="Genomic_DNA"/>
</dbReference>
<evidence type="ECO:0000259" key="2">
    <source>
        <dbReference type="Pfam" id="PF20150"/>
    </source>
</evidence>
<feature type="compositionally biased region" description="Basic residues" evidence="1">
    <location>
        <begin position="52"/>
        <end position="65"/>
    </location>
</feature>
<dbReference type="AlphaFoldDB" id="A0A1J7IUU5"/>
<keyword evidence="4" id="KW-1185">Reference proteome</keyword>
<feature type="region of interest" description="Disordered" evidence="1">
    <location>
        <begin position="1"/>
        <end position="65"/>
    </location>
</feature>
<dbReference type="Proteomes" id="UP000182658">
    <property type="component" value="Unassembled WGS sequence"/>
</dbReference>
<name>A0A1J7IUU5_9PEZI</name>
<evidence type="ECO:0000313" key="4">
    <source>
        <dbReference type="Proteomes" id="UP000182658"/>
    </source>
</evidence>
<evidence type="ECO:0000256" key="1">
    <source>
        <dbReference type="SAM" id="MobiDB-lite"/>
    </source>
</evidence>
<proteinExistence type="predicted"/>